<dbReference type="OrthoDB" id="428577at2759"/>
<dbReference type="InterPro" id="IPR022210">
    <property type="entry name" value="TF_GCR1-like"/>
</dbReference>
<comment type="caution">
    <text evidence="2">The sequence shown here is derived from an EMBL/GenBank/DDBJ whole genome shotgun (WGS) entry which is preliminary data.</text>
</comment>
<dbReference type="PANTHER" id="PTHR37784:SF1">
    <property type="entry name" value="GLYCOLYTIC GENES TRANSCRIPTIONAL ACTIVATOR GCR1"/>
    <property type="match status" value="1"/>
</dbReference>
<dbReference type="InterPro" id="IPR052146">
    <property type="entry name" value="HOT1"/>
</dbReference>
<feature type="domain" description="Transcription activator GCR1-like" evidence="1">
    <location>
        <begin position="32"/>
        <end position="102"/>
    </location>
</feature>
<sequence>MATTSASSASSSSSAEVTKLNPEYYHLPELDSLDTVYDVWNEWNVGLNGNPSVITLLETYGTTWASENKDPLIARKKIIKEIQVRINNDLAIDEVINDMERMKAGQGLSWLSKKFGKKRDSTNR</sequence>
<dbReference type="GO" id="GO:0000981">
    <property type="term" value="F:DNA-binding transcription factor activity, RNA polymerase II-specific"/>
    <property type="evidence" value="ECO:0007669"/>
    <property type="project" value="TreeGrafter"/>
</dbReference>
<dbReference type="PANTHER" id="PTHR37784">
    <property type="entry name" value="PROTEIN MSN1"/>
    <property type="match status" value="1"/>
</dbReference>
<dbReference type="AlphaFoldDB" id="A0A9N8YNE0"/>
<dbReference type="GO" id="GO:0000978">
    <property type="term" value="F:RNA polymerase II cis-regulatory region sequence-specific DNA binding"/>
    <property type="evidence" value="ECO:0007669"/>
    <property type="project" value="TreeGrafter"/>
</dbReference>
<protein>
    <submittedName>
        <fullName evidence="2">5564_t:CDS:1</fullName>
    </submittedName>
</protein>
<evidence type="ECO:0000313" key="3">
    <source>
        <dbReference type="Proteomes" id="UP000789706"/>
    </source>
</evidence>
<dbReference type="Pfam" id="PF12550">
    <property type="entry name" value="GCR1_C"/>
    <property type="match status" value="1"/>
</dbReference>
<reference evidence="2" key="1">
    <citation type="submission" date="2021-06" db="EMBL/GenBank/DDBJ databases">
        <authorList>
            <person name="Kallberg Y."/>
            <person name="Tangrot J."/>
            <person name="Rosling A."/>
        </authorList>
    </citation>
    <scope>NUCLEOTIDE SEQUENCE</scope>
    <source>
        <strain evidence="2">AZ414A</strain>
    </source>
</reference>
<name>A0A9N8YNE0_9GLOM</name>
<dbReference type="EMBL" id="CAJVPK010000031">
    <property type="protein sequence ID" value="CAG8435352.1"/>
    <property type="molecule type" value="Genomic_DNA"/>
</dbReference>
<dbReference type="Proteomes" id="UP000789706">
    <property type="component" value="Unassembled WGS sequence"/>
</dbReference>
<evidence type="ECO:0000259" key="1">
    <source>
        <dbReference type="Pfam" id="PF12550"/>
    </source>
</evidence>
<evidence type="ECO:0000313" key="2">
    <source>
        <dbReference type="EMBL" id="CAG8435352.1"/>
    </source>
</evidence>
<accession>A0A9N8YNE0</accession>
<organism evidence="2 3">
    <name type="scientific">Diversispora eburnea</name>
    <dbReference type="NCBI Taxonomy" id="1213867"/>
    <lineage>
        <taxon>Eukaryota</taxon>
        <taxon>Fungi</taxon>
        <taxon>Fungi incertae sedis</taxon>
        <taxon>Mucoromycota</taxon>
        <taxon>Glomeromycotina</taxon>
        <taxon>Glomeromycetes</taxon>
        <taxon>Diversisporales</taxon>
        <taxon>Diversisporaceae</taxon>
        <taxon>Diversispora</taxon>
    </lineage>
</organism>
<dbReference type="GO" id="GO:0060963">
    <property type="term" value="P:positive regulation of ribosomal protein gene transcription by RNA polymerase II"/>
    <property type="evidence" value="ECO:0007669"/>
    <property type="project" value="TreeGrafter"/>
</dbReference>
<keyword evidence="3" id="KW-1185">Reference proteome</keyword>
<proteinExistence type="predicted"/>
<gene>
    <name evidence="2" type="ORF">DEBURN_LOCUS874</name>
</gene>